<evidence type="ECO:0000313" key="14">
    <source>
        <dbReference type="Proteomes" id="UP000053317"/>
    </source>
</evidence>
<dbReference type="AlphaFoldDB" id="A0A0G2E5U5"/>
<dbReference type="Proteomes" id="UP000053317">
    <property type="component" value="Unassembled WGS sequence"/>
</dbReference>
<dbReference type="SUPFAM" id="SSF58038">
    <property type="entry name" value="SNARE fusion complex"/>
    <property type="match status" value="1"/>
</dbReference>
<dbReference type="GO" id="GO:0015031">
    <property type="term" value="P:protein transport"/>
    <property type="evidence" value="ECO:0007669"/>
    <property type="project" value="UniProtKB-KW"/>
</dbReference>
<dbReference type="InterPro" id="IPR010989">
    <property type="entry name" value="SNARE"/>
</dbReference>
<evidence type="ECO:0000256" key="4">
    <source>
        <dbReference type="ARBA" id="ARBA00022692"/>
    </source>
</evidence>
<protein>
    <recommendedName>
        <fullName evidence="10">t-SNARE affecting a late Golgi compartment protein 1</fullName>
    </recommendedName>
</protein>
<dbReference type="Gene3D" id="1.20.5.110">
    <property type="match status" value="1"/>
</dbReference>
<dbReference type="CDD" id="cd15851">
    <property type="entry name" value="SNARE_Syntaxin6"/>
    <property type="match status" value="1"/>
</dbReference>
<gene>
    <name evidence="13" type="ORF">UCRPC4_g04979</name>
</gene>
<keyword evidence="7" id="KW-0333">Golgi apparatus</keyword>
<organism evidence="13 14">
    <name type="scientific">Phaeomoniella chlamydospora</name>
    <name type="common">Phaeoacremonium chlamydosporum</name>
    <dbReference type="NCBI Taxonomy" id="158046"/>
    <lineage>
        <taxon>Eukaryota</taxon>
        <taxon>Fungi</taxon>
        <taxon>Dikarya</taxon>
        <taxon>Ascomycota</taxon>
        <taxon>Pezizomycotina</taxon>
        <taxon>Eurotiomycetes</taxon>
        <taxon>Chaetothyriomycetidae</taxon>
        <taxon>Phaeomoniellales</taxon>
        <taxon>Phaeomoniellaceae</taxon>
        <taxon>Phaeomoniella</taxon>
    </lineage>
</organism>
<dbReference type="InterPro" id="IPR000727">
    <property type="entry name" value="T_SNARE_dom"/>
</dbReference>
<name>A0A0G2E5U5_PHACM</name>
<dbReference type="Pfam" id="PF09177">
    <property type="entry name" value="STX6_10_61_N"/>
    <property type="match status" value="1"/>
</dbReference>
<dbReference type="CDD" id="cd21442">
    <property type="entry name" value="SNARE_NTD_STX6-like"/>
    <property type="match status" value="1"/>
</dbReference>
<dbReference type="EMBL" id="LCWF01000124">
    <property type="protein sequence ID" value="KKY18362.1"/>
    <property type="molecule type" value="Genomic_DNA"/>
</dbReference>
<reference evidence="13 14" key="2">
    <citation type="submission" date="2015-05" db="EMBL/GenBank/DDBJ databases">
        <authorList>
            <person name="Morales-Cruz A."/>
            <person name="Amrine K.C."/>
            <person name="Cantu D."/>
        </authorList>
    </citation>
    <scope>NUCLEOTIDE SEQUENCE [LARGE SCALE GENOMIC DNA]</scope>
    <source>
        <strain evidence="13">UCRPC4</strain>
    </source>
</reference>
<evidence type="ECO:0000259" key="12">
    <source>
        <dbReference type="PROSITE" id="PS50192"/>
    </source>
</evidence>
<dbReference type="PROSITE" id="PS50192">
    <property type="entry name" value="T_SNARE"/>
    <property type="match status" value="1"/>
</dbReference>
<dbReference type="SUPFAM" id="SSF47661">
    <property type="entry name" value="t-snare proteins"/>
    <property type="match status" value="1"/>
</dbReference>
<keyword evidence="4" id="KW-0812">Transmembrane</keyword>
<evidence type="ECO:0000256" key="7">
    <source>
        <dbReference type="ARBA" id="ARBA00023034"/>
    </source>
</evidence>
<keyword evidence="9" id="KW-0472">Membrane</keyword>
<evidence type="ECO:0000256" key="6">
    <source>
        <dbReference type="ARBA" id="ARBA00022989"/>
    </source>
</evidence>
<keyword evidence="8 11" id="KW-0175">Coiled coil</keyword>
<evidence type="ECO:0000256" key="10">
    <source>
        <dbReference type="ARBA" id="ARBA00073343"/>
    </source>
</evidence>
<dbReference type="SMART" id="SM00397">
    <property type="entry name" value="t_SNARE"/>
    <property type="match status" value="1"/>
</dbReference>
<dbReference type="GO" id="GO:0048193">
    <property type="term" value="P:Golgi vesicle transport"/>
    <property type="evidence" value="ECO:0007669"/>
    <property type="project" value="InterPro"/>
</dbReference>
<comment type="caution">
    <text evidence="13">The sequence shown here is derived from an EMBL/GenBank/DDBJ whole genome shotgun (WGS) entry which is preliminary data.</text>
</comment>
<keyword evidence="6" id="KW-1133">Transmembrane helix</keyword>
<accession>A0A0G2E5U5</accession>
<keyword evidence="5" id="KW-0653">Protein transport</keyword>
<proteinExistence type="inferred from homology"/>
<keyword evidence="3" id="KW-0813">Transport</keyword>
<dbReference type="GO" id="GO:0000139">
    <property type="term" value="C:Golgi membrane"/>
    <property type="evidence" value="ECO:0007669"/>
    <property type="project" value="UniProtKB-SubCell"/>
</dbReference>
<dbReference type="Gene3D" id="1.20.58.90">
    <property type="match status" value="1"/>
</dbReference>
<feature type="domain" description="T-SNARE coiled-coil homology" evidence="12">
    <location>
        <begin position="152"/>
        <end position="214"/>
    </location>
</feature>
<evidence type="ECO:0000256" key="5">
    <source>
        <dbReference type="ARBA" id="ARBA00022927"/>
    </source>
</evidence>
<evidence type="ECO:0000256" key="8">
    <source>
        <dbReference type="ARBA" id="ARBA00023054"/>
    </source>
</evidence>
<feature type="coiled-coil region" evidence="11">
    <location>
        <begin position="46"/>
        <end position="73"/>
    </location>
</feature>
<evidence type="ECO:0000256" key="3">
    <source>
        <dbReference type="ARBA" id="ARBA00022448"/>
    </source>
</evidence>
<comment type="similarity">
    <text evidence="2">Belongs to the syntaxin family.</text>
</comment>
<sequence length="235" mass="26450">MEGDPFLEAQADALNAIQHTRSLFSSYLRIRSLAKSPTSPELVQSRSELQNTLEDLSNDLQDLIESVRAVENDPYRFGLDIDEVSRRRTLVNDISGEIESMRGELQDTVQHAVDRDGKRGSSNLPNPADFDNVHGADMDEDEYAEFEHQQQQEIMHEQDEQLDGVFRTVGNLRAQASDMGRELEEQAVMLDDVDTLADRVGGKLQNGMKKMGHIIRKNEGRSGILDHRAVKTNTS</sequence>
<evidence type="ECO:0000256" key="9">
    <source>
        <dbReference type="ARBA" id="ARBA00023136"/>
    </source>
</evidence>
<dbReference type="OrthoDB" id="546861at2759"/>
<dbReference type="FunFam" id="1.20.58.90:FF:000012">
    <property type="entry name" value="SNARE domain protein"/>
    <property type="match status" value="1"/>
</dbReference>
<dbReference type="FunFam" id="1.20.5.110:FF:000006">
    <property type="entry name" value="Syntaxin 6"/>
    <property type="match status" value="1"/>
</dbReference>
<evidence type="ECO:0000313" key="13">
    <source>
        <dbReference type="EMBL" id="KKY18362.1"/>
    </source>
</evidence>
<reference evidence="13 14" key="1">
    <citation type="submission" date="2015-05" db="EMBL/GenBank/DDBJ databases">
        <title>Distinctive expansion of gene families associated with plant cell wall degradation and secondary metabolism in the genomes of grapevine trunk pathogens.</title>
        <authorList>
            <person name="Lawrence D.P."/>
            <person name="Travadon R."/>
            <person name="Rolshausen P.E."/>
            <person name="Baumgartner K."/>
        </authorList>
    </citation>
    <scope>NUCLEOTIDE SEQUENCE [LARGE SCALE GENOMIC DNA]</scope>
    <source>
        <strain evidence="13">UCRPC4</strain>
    </source>
</reference>
<comment type="subcellular location">
    <subcellularLocation>
        <location evidence="1">Golgi apparatus membrane</location>
        <topology evidence="1">Single-pass type IV membrane protein</topology>
    </subcellularLocation>
</comment>
<evidence type="ECO:0000256" key="1">
    <source>
        <dbReference type="ARBA" id="ARBA00004409"/>
    </source>
</evidence>
<evidence type="ECO:0000256" key="2">
    <source>
        <dbReference type="ARBA" id="ARBA00009063"/>
    </source>
</evidence>
<dbReference type="InterPro" id="IPR015260">
    <property type="entry name" value="Syntaxin-6/10/61_N"/>
</dbReference>
<evidence type="ECO:0000256" key="11">
    <source>
        <dbReference type="SAM" id="Coils"/>
    </source>
</evidence>
<keyword evidence="14" id="KW-1185">Reference proteome</keyword>